<dbReference type="Proteomes" id="UP000604046">
    <property type="component" value="Unassembled WGS sequence"/>
</dbReference>
<comment type="caution">
    <text evidence="3">The sequence shown here is derived from an EMBL/GenBank/DDBJ whole genome shotgun (WGS) entry which is preliminary data.</text>
</comment>
<feature type="compositionally biased region" description="Polar residues" evidence="2">
    <location>
        <begin position="723"/>
        <end position="741"/>
    </location>
</feature>
<feature type="compositionally biased region" description="Acidic residues" evidence="2">
    <location>
        <begin position="3489"/>
        <end position="3499"/>
    </location>
</feature>
<feature type="compositionally biased region" description="Low complexity" evidence="2">
    <location>
        <begin position="1074"/>
        <end position="1083"/>
    </location>
</feature>
<feature type="compositionally biased region" description="Basic and acidic residues" evidence="2">
    <location>
        <begin position="3673"/>
        <end position="3685"/>
    </location>
</feature>
<feature type="compositionally biased region" description="Basic and acidic residues" evidence="2">
    <location>
        <begin position="3472"/>
        <end position="3488"/>
    </location>
</feature>
<reference evidence="3" key="1">
    <citation type="submission" date="2021-02" db="EMBL/GenBank/DDBJ databases">
        <authorList>
            <person name="Dougan E. K."/>
            <person name="Rhodes N."/>
            <person name="Thang M."/>
            <person name="Chan C."/>
        </authorList>
    </citation>
    <scope>NUCLEOTIDE SEQUENCE</scope>
</reference>
<feature type="region of interest" description="Disordered" evidence="2">
    <location>
        <begin position="3472"/>
        <end position="3499"/>
    </location>
</feature>
<feature type="compositionally biased region" description="Basic and acidic residues" evidence="2">
    <location>
        <begin position="524"/>
        <end position="534"/>
    </location>
</feature>
<evidence type="ECO:0000313" key="4">
    <source>
        <dbReference type="Proteomes" id="UP000604046"/>
    </source>
</evidence>
<feature type="region of interest" description="Disordered" evidence="2">
    <location>
        <begin position="3031"/>
        <end position="3054"/>
    </location>
</feature>
<feature type="non-terminal residue" evidence="3">
    <location>
        <position position="4112"/>
    </location>
</feature>
<feature type="region of interest" description="Disordered" evidence="2">
    <location>
        <begin position="222"/>
        <end position="242"/>
    </location>
</feature>
<evidence type="ECO:0000256" key="1">
    <source>
        <dbReference type="SAM" id="Coils"/>
    </source>
</evidence>
<feature type="compositionally biased region" description="Basic and acidic residues" evidence="2">
    <location>
        <begin position="547"/>
        <end position="559"/>
    </location>
</feature>
<feature type="region of interest" description="Disordered" evidence="2">
    <location>
        <begin position="3673"/>
        <end position="3695"/>
    </location>
</feature>
<feature type="region of interest" description="Disordered" evidence="2">
    <location>
        <begin position="490"/>
        <end position="559"/>
    </location>
</feature>
<feature type="region of interest" description="Disordered" evidence="2">
    <location>
        <begin position="260"/>
        <end position="297"/>
    </location>
</feature>
<feature type="region of interest" description="Disordered" evidence="2">
    <location>
        <begin position="1715"/>
        <end position="1751"/>
    </location>
</feature>
<feature type="region of interest" description="Disordered" evidence="2">
    <location>
        <begin position="2084"/>
        <end position="2114"/>
    </location>
</feature>
<feature type="region of interest" description="Disordered" evidence="2">
    <location>
        <begin position="1983"/>
        <end position="2009"/>
    </location>
</feature>
<evidence type="ECO:0000313" key="3">
    <source>
        <dbReference type="EMBL" id="CAE7447748.1"/>
    </source>
</evidence>
<feature type="compositionally biased region" description="Basic and acidic residues" evidence="2">
    <location>
        <begin position="3031"/>
        <end position="3041"/>
    </location>
</feature>
<organism evidence="3 4">
    <name type="scientific">Symbiodinium natans</name>
    <dbReference type="NCBI Taxonomy" id="878477"/>
    <lineage>
        <taxon>Eukaryota</taxon>
        <taxon>Sar</taxon>
        <taxon>Alveolata</taxon>
        <taxon>Dinophyceae</taxon>
        <taxon>Suessiales</taxon>
        <taxon>Symbiodiniaceae</taxon>
        <taxon>Symbiodinium</taxon>
    </lineage>
</organism>
<feature type="region of interest" description="Disordered" evidence="2">
    <location>
        <begin position="874"/>
        <end position="925"/>
    </location>
</feature>
<evidence type="ECO:0000256" key="2">
    <source>
        <dbReference type="SAM" id="MobiDB-lite"/>
    </source>
</evidence>
<keyword evidence="1" id="KW-0175">Coiled coil</keyword>
<feature type="region of interest" description="Disordered" evidence="2">
    <location>
        <begin position="1061"/>
        <end position="1083"/>
    </location>
</feature>
<sequence>MSTRDSIGSSESSDSDVLGVGNSFLEDQVTAVNQDVAAADSHVRSIADAENVNFIDDGRNSRRTGMEMDSSADRDRLGLSFSGPLTVDIRSNAANNMLVSGPPPGLTDRNLEIVAAMDSAGRSGGLGYAGIADTSGTQGRDADEGLQEMLAIPSIADRGDAVMQLSMLASRPVVFDPVMGATDLNEYRAGRGGIEAGNARTPTLAIEDLAGIDERMEEGPFVIPSEPVSHGTNYESTGGAKGITGSRLEMAIEDRVDSLAVSSSSDHDRTIRRNDDGIDAMMPSGELGAEGDRTRSADSGHWMGRGNGDDLVPGVYSNSATIIGNVGADPTDLELIAKGSSAVAQNVVSESDDRALSVFSSTGLSEASPGGNVEALKDVGMGQTRTIGIEWGSHGIRSTLEETGVITDMDFAKFFTDQGPGEPGSTPITMQSDSQERWNAGIYGKMDEGLRKQRAEQAVKEMNQIAESVPAAKKSKSTEIGGPIHQAGMITPDQGSEGWGNRSPAPRSPGIGGQYEHFGIDTPPEGRGRNDEMRATSSPPRRAKMRAPADPDKSSLGEIDGRIDDLQTVVVDTQTDVAKLKELKEMSRIMDGSVSEDRMDDAMAPQLTEGAMQLARRMRRQVENVKVLKTSVTTRLKGVEERLSTAEHSADIAKQSTGTKITTLETGLNEVRRGIGVVFSSVQMRHENGTWKNERLDKVETVLNRQWDQIKIAGEELRKLKSKGSQKAGTDTASSSHCNSQGKGPGCGCREPGEGHGTCIDGAVRGETKKLSEVVLAQKEHIMTVAREVIKNRKSVAEIVANMTKVHKTCENVAARTDRMDEKRNGEQAWVKDTVRKMEKTMESMSSRMIDEQKRVTGEFILVNARIDESARNEGLGKMRGNGAEIGKPPTMSRGRDSHGGSGGADGRARSDNARGIETSRTESAGPVVDRRIENKCIVLEQQVTKITSQLQGLTTVNERIVRENASLLSEIESMKGENKGVTESVARMVRDSRDEISKMRADLDLRGREMIELKEKNEQLEAMVREYERRLEQVKRNDSLKAELDSMWHRIGEIGKQSSEYAMPAPGAGGASNAGSARPSAGATPVAEEKCVVIAMNTMMTCACCAPLIDGDAMPEGMQGQDFQGRRVDAIVKGTMPGLWLGDVAHTAKAAYLYDGDYAYTQVLRVRERSEAMIDMELKYPALENQLFSGLKRAIKSESLSAKVKMEMYKTQQVGDGKPMTAMRLLTLIVKHVEIPIAKESQVLYDGLSSTKVMSFPGKPEEEALEEFMTRWDLAHTNLIGLKGNTWSEQQLGWMLHSKVQRVQVLNHDIEAWRLLPDEAKTHTWLRKRIKDRLEMWRADKNIDEASMRVSRQAFTSGYGEIATEEGYLWEEAGTDFRRRGEPMTRRIDMAEEVLKKASEDSQVYAAMPVVRQGEDGAEGTHRGILVTTTGRERVKKGNRRVKGLGSEETGIAGLDICYWKGHTADKMVRKCKNVHKKGYVHDVKRYPVIEEAKARLRGISLAEEVVLDILAGEQGEEGRDASRLADRIVEECRRIGIVDERFRVDSREVSQPAASAQHCLPPVMRRWMIDSGCAMDLIAEADLTQDEKDMAIEAKKVRFNTANGNTTSKQEICMDIQGMPETMRIRMLESTPAVLSMGRRCMKMGYSFHWLAGANPVFVKPDSSLIVLKVIGDIPYMVDRMSTVVNESERNDYHIYPAMPAPLAIELPVRGNSSPRRLEEKQDECSPKSVDSDTDRDTEEEPIGKATNDDGRLLDKWMLTGNKAVCFHNKPRTKTCDPWFETLKFPEIHALVPRFAERCRSKRVYKDGKTVAEWIDWVDKYSEGENRDAEEDLWTGKTMFKIEGLTFEGADAGEAVQSDSAKVRKHILNRMAADEDAGLDDLTMMLDKNIGTGGEAETLVEIARSRNGPERWGYSFISWAQKQECRDDDIIILRVCMLVVIGKDPETYWDDTPEGGYASLWATEEWDRTSAILGTKLFSFDQGPMGPGTGATNDSSDRSKGEMGESQNWAEWAPGLLRAIKAGQSARNMTDVEFQLVRGMKKNPDDDLRIAEQVVAVPGEEESTENEGELDVDIDLPGIADEEQARRGVGEPQKDDSAGGMGEVEQTEAEVGPADQVRVADRLGEGIGSSKAVSIRRARYSPEYAKSAEHLLTHLPKNMHCVACRQGKAINVPFNRGEGITDKGAEKFGERVTADTIVLRSNKDKGIRGENNAIVMFDFKTQWIHCTPVKSRGTDEFVRAINEFRGLEPKWWPYAVQTFCFHRNVQQVDGVSPYGKRHGNEQDKVKLIPFGALVNYLPIAEKPRKAGKEDAALLERGDPENDALEILGADEDVSSMALPSETKETKEQRSQREEELREIDRRALDMVMTQDFDVQHAKDLILKFTSIEKGIAKNSRSMATGRGFIVLGLYAYGGKVGITNSAKEYPGIAMVCCELIAKCFPEATFTTVIVSVGTRMGPHKDKFNESQTYNFVVPVSERAGEAMIWTEEEQCENESGDAAGIKKEVLPGKWIWGRTRKVDSGLKFNPRVWHATEDALAPEDRVIAVGYTLAAGKKASVDDKWKLMRLGFRLDEHFATLADGLCQAACADDGGDGEEYVDHDAEEEQAYAMASKAKFDTPTSPGLFLGYALQPGGVPSGDYIVVELAHLYHGWTVPSIHRVKRIVLDEEMPNYFPMQAVADRKSRIMTATRADALARLELEREGQQGEETEEIFAEERRVRADVMRQIKCDDQHLQNGDFWEHDEIDHSWTLHHILPRKELCTPGEEVKGTGGPGDRELGPRRRTWIVYADGTSEVLDEDRMKGKKKITKKWTGCTTFWEKGEPEGEIEDEAKERARGEKATGIRGVGLDYEQDMPRIERPYARSHKPNSISSAEWNRMSPGQRLRYIEGDKERIIRGERPPSAVRGQEGIGPRPAEIGVREWMEKITDHGQDFSPQEYRWDSPSGMPEGGRVWAVRNNRATSYRFYGGRDKRRLELWWRVTRSANTGEVLESIEYDSCIQAEMMRNRGRYRFVVPRDIITEFWYIPDGGEDRRIRDRGEPAEPAAPASRMGDTEEVAKTINQLCSTAGIARTPSDNIIGEIMRELGEQPKVQVMGVGIEEIGDNGGENVSWISGEGCVIGEGVTDVVIAIDASSEGMSVEVDRKASGWRREEGLDSTREARDRVFGNIEKVITDANSRGIVATTIWIGGKSRLADETIVRMALAWDMWIVRSDGCMLGMNDGVDASCYIGMVTPCMMNAIAADMLACDHMPRDHELMSHMVRISDTKMDVQREQERKAIREMIKVIEDVGNICGEEEGDSVSMACEEHEGEYLGYSSGMVTLDVDSLAQLEKGTIRGNSYWVIDMEGDDEHVDDATDREDQTLVRNYAAAAAEDGAPYISREEPRWKRCIVMNNPGREAMGEVFGPRARHIQDLRVILVDGDDIGKVMMMKPNSRRTRHSTGGAAVAYPGEELEVGDMNCNGWIVVLTGERESSDTDRRHDQDREESSGFDDQSDVFDSEGWTLSDLEEEREPVDEAFFRAGHAETINLETMEKGECDIVMWEAERNALVLELKDDIHVPLIGYTWVRTGIAYPEDPGTSVRVSALGQLVAETMCDVIGYEVSPEREILVAIQNRNSFPITFGGRGGPIMRMEFAKGVCLRPRMRGCMMPENVKEVRHRRAHRESKKAIWAREARARERDRDSAGHGLRAGRNRDEDRRRIGVKHVSDRAYRCRECRRLLEGKAKVPSLILTSMTLCFACFMNKHTTPVDNLIRQGYQTEDEEYGDGIVAVPAIQVDADQEDSWEEVAENEVCDSIDETVGECEPLMATIIEDEEEDIEEVFGLVARPVTKAERAINPKARAALDKEWKKLMDQVVWIMEEVRSWKDVQREAMDRGEIAHVGRWEKLAKRIKLEEPRSMGRYLGCLHTASAIPFRSPFEPRHEWTKIIEPKKEPPNFVGKAEAQEDSPDEIRILRYDVTDFMKQCVDRYQELCSTAYPKPLDKAKTPYLDESRPEFDENPVDDKVNEIMGIAKYELPDEGPGVLKEHAPAVLMKILYGARVGRYDLLRPVQVLASRLTTWTHLCDKRMHRLISYINETTTTSLYGWVGDRIGDIRLVLYCDADLASDKNDH</sequence>
<accession>A0A812RNJ7</accession>
<feature type="region of interest" description="Disordered" evidence="2">
    <location>
        <begin position="58"/>
        <end position="77"/>
    </location>
</feature>
<feature type="compositionally biased region" description="Basic and acidic residues" evidence="2">
    <location>
        <begin position="1718"/>
        <end position="1737"/>
    </location>
</feature>
<proteinExistence type="predicted"/>
<protein>
    <submittedName>
        <fullName evidence="3">StrG protein</fullName>
    </submittedName>
</protein>
<feature type="compositionally biased region" description="Basic and acidic residues" evidence="2">
    <location>
        <begin position="2085"/>
        <end position="2099"/>
    </location>
</feature>
<feature type="coiled-coil region" evidence="1">
    <location>
        <begin position="1004"/>
        <end position="1038"/>
    </location>
</feature>
<name>A0A812RNJ7_9DINO</name>
<gene>
    <name evidence="3" type="primary">strG</name>
    <name evidence="3" type="ORF">SNAT2548_LOCUS24435</name>
</gene>
<feature type="region of interest" description="Disordered" evidence="2">
    <location>
        <begin position="721"/>
        <end position="752"/>
    </location>
</feature>
<dbReference type="EMBL" id="CAJNDS010002357">
    <property type="protein sequence ID" value="CAE7447748.1"/>
    <property type="molecule type" value="Genomic_DNA"/>
</dbReference>
<keyword evidence="4" id="KW-1185">Reference proteome</keyword>
<feature type="compositionally biased region" description="Basic and acidic residues" evidence="2">
    <location>
        <begin position="907"/>
        <end position="921"/>
    </location>
</feature>
<feature type="compositionally biased region" description="Basic and acidic residues" evidence="2">
    <location>
        <begin position="265"/>
        <end position="276"/>
    </location>
</feature>